<gene>
    <name evidence="2" type="ORF">M569_10836</name>
</gene>
<evidence type="ECO:0000313" key="3">
    <source>
        <dbReference type="Proteomes" id="UP000015453"/>
    </source>
</evidence>
<keyword evidence="3" id="KW-1185">Reference proteome</keyword>
<comment type="caution">
    <text evidence="2">The sequence shown here is derived from an EMBL/GenBank/DDBJ whole genome shotgun (WGS) entry which is preliminary data.</text>
</comment>
<organism evidence="2 3">
    <name type="scientific">Genlisea aurea</name>
    <dbReference type="NCBI Taxonomy" id="192259"/>
    <lineage>
        <taxon>Eukaryota</taxon>
        <taxon>Viridiplantae</taxon>
        <taxon>Streptophyta</taxon>
        <taxon>Embryophyta</taxon>
        <taxon>Tracheophyta</taxon>
        <taxon>Spermatophyta</taxon>
        <taxon>Magnoliopsida</taxon>
        <taxon>eudicotyledons</taxon>
        <taxon>Gunneridae</taxon>
        <taxon>Pentapetalae</taxon>
        <taxon>asterids</taxon>
        <taxon>lamiids</taxon>
        <taxon>Lamiales</taxon>
        <taxon>Lentibulariaceae</taxon>
        <taxon>Genlisea</taxon>
    </lineage>
</organism>
<name>S8DVL9_9LAMI</name>
<sequence length="96" mass="10135">MEGITFSESLFFSNSKGVPGAKAMLEAIQPTVEVSKLETAAIDSVESENDEESSTVKAEKAHLALLQLRPWPPSTINGSSVFHIGGRRTSEGGTGS</sequence>
<dbReference type="Proteomes" id="UP000015453">
    <property type="component" value="Unassembled WGS sequence"/>
</dbReference>
<proteinExistence type="predicted"/>
<feature type="region of interest" description="Disordered" evidence="1">
    <location>
        <begin position="77"/>
        <end position="96"/>
    </location>
</feature>
<protein>
    <submittedName>
        <fullName evidence="2">Uncharacterized protein</fullName>
    </submittedName>
</protein>
<evidence type="ECO:0000313" key="2">
    <source>
        <dbReference type="EMBL" id="EPS63947.1"/>
    </source>
</evidence>
<evidence type="ECO:0000256" key="1">
    <source>
        <dbReference type="SAM" id="MobiDB-lite"/>
    </source>
</evidence>
<dbReference type="EMBL" id="AUSU01005142">
    <property type="protein sequence ID" value="EPS63947.1"/>
    <property type="molecule type" value="Genomic_DNA"/>
</dbReference>
<dbReference type="AlphaFoldDB" id="S8DVL9"/>
<accession>S8DVL9</accession>
<reference evidence="2 3" key="1">
    <citation type="journal article" date="2013" name="BMC Genomics">
        <title>The miniature genome of a carnivorous plant Genlisea aurea contains a low number of genes and short non-coding sequences.</title>
        <authorList>
            <person name="Leushkin E.V."/>
            <person name="Sutormin R.A."/>
            <person name="Nabieva E.R."/>
            <person name="Penin A.A."/>
            <person name="Kondrashov A.S."/>
            <person name="Logacheva M.D."/>
        </authorList>
    </citation>
    <scope>NUCLEOTIDE SEQUENCE [LARGE SCALE GENOMIC DNA]</scope>
</reference>